<name>A0ACC2WI94_9TREE</name>
<gene>
    <name evidence="1" type="ORF">QFC19_001263</name>
</gene>
<proteinExistence type="predicted"/>
<dbReference type="Proteomes" id="UP001241377">
    <property type="component" value="Unassembled WGS sequence"/>
</dbReference>
<reference evidence="1" key="1">
    <citation type="submission" date="2023-04" db="EMBL/GenBank/DDBJ databases">
        <title>Draft Genome sequencing of Naganishia species isolated from polar environments using Oxford Nanopore Technology.</title>
        <authorList>
            <person name="Leo P."/>
            <person name="Venkateswaran K."/>
        </authorList>
    </citation>
    <scope>NUCLEOTIDE SEQUENCE</scope>
    <source>
        <strain evidence="1">MNA-CCFEE 5261</strain>
    </source>
</reference>
<dbReference type="EMBL" id="JASBWR010000009">
    <property type="protein sequence ID" value="KAJ9111065.1"/>
    <property type="molecule type" value="Genomic_DNA"/>
</dbReference>
<comment type="caution">
    <text evidence="1">The sequence shown here is derived from an EMBL/GenBank/DDBJ whole genome shotgun (WGS) entry which is preliminary data.</text>
</comment>
<evidence type="ECO:0000313" key="2">
    <source>
        <dbReference type="Proteomes" id="UP001241377"/>
    </source>
</evidence>
<sequence>MKQLPPLEKASELFSYADDDCMFGLLEALVKMSSLLSHPVLQRKRWESDVYEHLQQEADSLQKCFLGVASVAVVKYLQQTSSKLTRDMPRILDTCYDMLKTAPNDPSQVIAIIPKIRAQLRDAEREGRRKSLEADALLDILYELATEFSAGSASTSNSAETSSSTDEARQSRSYPDSSEQPTRKSVSAAMQEESNVDHFFKQQPLISSTIETGDRRGLAADFFDAPSPGPEGFPSAVLKELEDKQAKSSQSHRRIDGEATKVRPKKESKPESEKKSSSPGSKQNSPRRIEEQEGDSLLMAQKPETVAAQPIARRSQETVQMDPEGRSSSSSSDDGYHSGLEAAPNLPIILRKKLEGKKRASPKLAIATKLSILGTLPEERSPVHEGRSRTGKGSRTKRSSPIETIGKRVPGSYFPAADILLETMKAEETTKSQPRLRSRPVSSNATIYTPVTASPLRASISVSPEASAKPKVKEELGVQRPTSTVSSPTGVLFSNPFSNDVDGSADIDLGPIPDVNAASPVADTGEITNSNNSLASSKSSLVQTIEATEDEMVFMTPMASPTTVQDFGDILEEIEDAQEEVTDIGDISDTDSIQSTEVLTSADIQAGLLSDRHMSDDDLIDRGPEPLTEAEKDLAAREPEALVPGPRGMVTSQDVRNHSISYNDFSNTYTGAVPRVEVTPGAIQNTRGEVIPIDDEVIHLKAGETLIDGTGRVWNSKGMIEPGRDDQGNAILYEVDIAQIKRANNGVMPAMMPWDDEELMSDSRERRAMIHRMKPRVLIRLPRWMTQCLIPREGDLVGYDE</sequence>
<keyword evidence="2" id="KW-1185">Reference proteome</keyword>
<organism evidence="1 2">
    <name type="scientific">Naganishia cerealis</name>
    <dbReference type="NCBI Taxonomy" id="610337"/>
    <lineage>
        <taxon>Eukaryota</taxon>
        <taxon>Fungi</taxon>
        <taxon>Dikarya</taxon>
        <taxon>Basidiomycota</taxon>
        <taxon>Agaricomycotina</taxon>
        <taxon>Tremellomycetes</taxon>
        <taxon>Filobasidiales</taxon>
        <taxon>Filobasidiaceae</taxon>
        <taxon>Naganishia</taxon>
    </lineage>
</organism>
<protein>
    <submittedName>
        <fullName evidence="1">Uncharacterized protein</fullName>
    </submittedName>
</protein>
<evidence type="ECO:0000313" key="1">
    <source>
        <dbReference type="EMBL" id="KAJ9111065.1"/>
    </source>
</evidence>
<accession>A0ACC2WI94</accession>